<keyword evidence="4 8" id="KW-1003">Cell membrane</keyword>
<dbReference type="GO" id="GO:0015129">
    <property type="term" value="F:lactate transmembrane transporter activity"/>
    <property type="evidence" value="ECO:0007669"/>
    <property type="project" value="UniProtKB-UniRule"/>
</dbReference>
<keyword evidence="10" id="KW-1185">Reference proteome</keyword>
<keyword evidence="6 8" id="KW-1133">Transmembrane helix</keyword>
<feature type="transmembrane region" description="Helical" evidence="8">
    <location>
        <begin position="403"/>
        <end position="431"/>
    </location>
</feature>
<evidence type="ECO:0000313" key="10">
    <source>
        <dbReference type="Proteomes" id="UP000234950"/>
    </source>
</evidence>
<feature type="transmembrane region" description="Helical" evidence="8">
    <location>
        <begin position="194"/>
        <end position="214"/>
    </location>
</feature>
<feature type="transmembrane region" description="Helical" evidence="8">
    <location>
        <begin position="518"/>
        <end position="537"/>
    </location>
</feature>
<evidence type="ECO:0000256" key="3">
    <source>
        <dbReference type="ARBA" id="ARBA00022448"/>
    </source>
</evidence>
<dbReference type="NCBIfam" id="TIGR00795">
    <property type="entry name" value="lctP"/>
    <property type="match status" value="1"/>
</dbReference>
<organism evidence="9 10">
    <name type="scientific">Neobacillus cucumis</name>
    <dbReference type="NCBI Taxonomy" id="1740721"/>
    <lineage>
        <taxon>Bacteria</taxon>
        <taxon>Bacillati</taxon>
        <taxon>Bacillota</taxon>
        <taxon>Bacilli</taxon>
        <taxon>Bacillales</taxon>
        <taxon>Bacillaceae</taxon>
        <taxon>Neobacillus</taxon>
    </lineage>
</organism>
<sequence>MNVWEQVYNPLNNIWLSAIVAAIPIIFFIVMLTVFKLKGYMAGLYSIIVAGMVAVFLYEMPAILVLMSAIYGILAGIWPVASIVFAAIFLYKITVKTGKFAIIENSISFITADQRLQVLIVAFSFGAFLEGAAGFGAPVAITAAILVGLGFSPIYAASLCLIANIAGGAYGAMGIPVTVPSLLTGLDGLVVGRYTALVLPILSIVVAFLLIFIIDGLKGIRQTFPAILVSGVSFGLTQAMVLTFLGAELADIFAAIVSLVALGLFLQVWKPKEIFRINKEKMADRQIKYSFGKIAYAWLPFIFLTLCVTLFNLSFFKNLFIPGGPLEKLVLLLPIPGLNNLVIKHAPIVPQDTPYAAVFKLDLFSSTTTAIILTIIVASILFRCSSKLLLDTTKETAKELFSPVLTICSVLAFAYICTYSGMSSTLGLAFASTGEVFPLFSPVLGWLGVFLTGSVVNSGSLFASLQSVTASQIGIPPEAMVAVNVMGGTMAKMISPQSIAVAAAAVGIAGKESDLFKVTIKYSIGLLVIIGIISWLIF</sequence>
<feature type="transmembrane region" description="Helical" evidence="8">
    <location>
        <begin position="42"/>
        <end position="64"/>
    </location>
</feature>
<keyword evidence="5 8" id="KW-0812">Transmembrane</keyword>
<comment type="function">
    <text evidence="8">Uptake of L-lactate across the membrane. Can also transport D-lactate and glycolate.</text>
</comment>
<dbReference type="GO" id="GO:0015295">
    <property type="term" value="F:solute:proton symporter activity"/>
    <property type="evidence" value="ECO:0007669"/>
    <property type="project" value="TreeGrafter"/>
</dbReference>
<protein>
    <recommendedName>
        <fullName evidence="8">L-lactate permease</fullName>
    </recommendedName>
</protein>
<comment type="similarity">
    <text evidence="2 8">Belongs to the lactate permease family.</text>
</comment>
<evidence type="ECO:0000256" key="2">
    <source>
        <dbReference type="ARBA" id="ARBA00010100"/>
    </source>
</evidence>
<proteinExistence type="inferred from homology"/>
<evidence type="ECO:0000256" key="4">
    <source>
        <dbReference type="ARBA" id="ARBA00022475"/>
    </source>
</evidence>
<dbReference type="InterPro" id="IPR003804">
    <property type="entry name" value="Lactate_perm"/>
</dbReference>
<keyword evidence="7 8" id="KW-0472">Membrane</keyword>
<feature type="transmembrane region" description="Helical" evidence="8">
    <location>
        <begin position="14"/>
        <end position="35"/>
    </location>
</feature>
<dbReference type="OrthoDB" id="9761056at2"/>
<feature type="transmembrane region" description="Helical" evidence="8">
    <location>
        <begin position="161"/>
        <end position="182"/>
    </location>
</feature>
<feature type="transmembrane region" description="Helical" evidence="8">
    <location>
        <begin position="290"/>
        <end position="316"/>
    </location>
</feature>
<dbReference type="GO" id="GO:0005886">
    <property type="term" value="C:plasma membrane"/>
    <property type="evidence" value="ECO:0007669"/>
    <property type="project" value="UniProtKB-SubCell"/>
</dbReference>
<gene>
    <name evidence="9" type="ORF">CVD27_13715</name>
</gene>
<feature type="transmembrane region" description="Helical" evidence="8">
    <location>
        <begin position="226"/>
        <end position="246"/>
    </location>
</feature>
<dbReference type="Pfam" id="PF02652">
    <property type="entry name" value="Lactate_perm"/>
    <property type="match status" value="1"/>
</dbReference>
<evidence type="ECO:0000256" key="8">
    <source>
        <dbReference type="RuleBase" id="RU365092"/>
    </source>
</evidence>
<dbReference type="AlphaFoldDB" id="A0A2N5HE20"/>
<comment type="caution">
    <text evidence="9">The sequence shown here is derived from an EMBL/GenBank/DDBJ whole genome shotgun (WGS) entry which is preliminary data.</text>
</comment>
<reference evidence="9 10" key="1">
    <citation type="submission" date="2017-11" db="EMBL/GenBank/DDBJ databases">
        <title>Comparitive Functional Genomics of Dry Heat Resistant strains isolated from the Viking Spacecraft.</title>
        <authorList>
            <person name="Seuylemezian A."/>
            <person name="Cooper K."/>
            <person name="Vaishampayan P."/>
        </authorList>
    </citation>
    <scope>NUCLEOTIDE SEQUENCE [LARGE SCALE GENOMIC DNA]</scope>
    <source>
        <strain evidence="9 10">V32-6</strain>
    </source>
</reference>
<feature type="transmembrane region" description="Helical" evidence="8">
    <location>
        <begin position="443"/>
        <end position="465"/>
    </location>
</feature>
<dbReference type="PANTHER" id="PTHR30003:SF0">
    <property type="entry name" value="GLYCOLATE PERMEASE GLCA-RELATED"/>
    <property type="match status" value="1"/>
</dbReference>
<name>A0A2N5HE20_9BACI</name>
<feature type="transmembrane region" description="Helical" evidence="8">
    <location>
        <begin position="135"/>
        <end position="154"/>
    </location>
</feature>
<accession>A0A2N5HE20</accession>
<evidence type="ECO:0000256" key="1">
    <source>
        <dbReference type="ARBA" id="ARBA00004651"/>
    </source>
</evidence>
<feature type="transmembrane region" description="Helical" evidence="8">
    <location>
        <begin position="252"/>
        <end position="269"/>
    </location>
</feature>
<dbReference type="Proteomes" id="UP000234950">
    <property type="component" value="Unassembled WGS sequence"/>
</dbReference>
<feature type="transmembrane region" description="Helical" evidence="8">
    <location>
        <begin position="70"/>
        <end position="91"/>
    </location>
</feature>
<evidence type="ECO:0000256" key="6">
    <source>
        <dbReference type="ARBA" id="ARBA00022989"/>
    </source>
</evidence>
<dbReference type="EMBL" id="PGVE01000052">
    <property type="protein sequence ID" value="PLS03723.1"/>
    <property type="molecule type" value="Genomic_DNA"/>
</dbReference>
<feature type="transmembrane region" description="Helical" evidence="8">
    <location>
        <begin position="363"/>
        <end position="382"/>
    </location>
</feature>
<evidence type="ECO:0000313" key="9">
    <source>
        <dbReference type="EMBL" id="PLS03723.1"/>
    </source>
</evidence>
<evidence type="ECO:0000256" key="5">
    <source>
        <dbReference type="ARBA" id="ARBA00022692"/>
    </source>
</evidence>
<dbReference type="PANTHER" id="PTHR30003">
    <property type="entry name" value="L-LACTATE PERMEASE"/>
    <property type="match status" value="1"/>
</dbReference>
<comment type="subcellular location">
    <subcellularLocation>
        <location evidence="1 8">Cell membrane</location>
        <topology evidence="1 8">Multi-pass membrane protein</topology>
    </subcellularLocation>
</comment>
<keyword evidence="3 8" id="KW-0813">Transport</keyword>
<evidence type="ECO:0000256" key="7">
    <source>
        <dbReference type="ARBA" id="ARBA00023136"/>
    </source>
</evidence>
<dbReference type="RefSeq" id="WP_101648470.1">
    <property type="nucleotide sequence ID" value="NZ_PGVE01000052.1"/>
</dbReference>